<keyword evidence="2 5" id="KW-0812">Transmembrane</keyword>
<reference evidence="6 7" key="2">
    <citation type="journal article" date="2014" name="J. Gen. Appl. Microbiol.">
        <title>The early diverging ascomycetous budding yeast Saitoella complicata has three histone deacetylases belonging to the Clr6, Hos2, and Rpd3 lineages.</title>
        <authorList>
            <person name="Nishida H."/>
            <person name="Matsumoto T."/>
            <person name="Kondo S."/>
            <person name="Hamamoto M."/>
            <person name="Yoshikawa H."/>
        </authorList>
    </citation>
    <scope>NUCLEOTIDE SEQUENCE [LARGE SCALE GENOMIC DNA]</scope>
    <source>
        <strain evidence="6 7">NRRL Y-17804</strain>
    </source>
</reference>
<keyword evidence="7" id="KW-1185">Reference proteome</keyword>
<keyword evidence="4 5" id="KW-0472">Membrane</keyword>
<evidence type="ECO:0000256" key="3">
    <source>
        <dbReference type="ARBA" id="ARBA00022989"/>
    </source>
</evidence>
<reference evidence="6 7" key="3">
    <citation type="journal article" date="2015" name="Genome Announc.">
        <title>Draft Genome Sequence of the Archiascomycetous Yeast Saitoella complicata.</title>
        <authorList>
            <person name="Yamauchi K."/>
            <person name="Kondo S."/>
            <person name="Hamamoto M."/>
            <person name="Takahashi Y."/>
            <person name="Ogura Y."/>
            <person name="Hayashi T."/>
            <person name="Nishida H."/>
        </authorList>
    </citation>
    <scope>NUCLEOTIDE SEQUENCE [LARGE SCALE GENOMIC DNA]</scope>
    <source>
        <strain evidence="6 7">NRRL Y-17804</strain>
    </source>
</reference>
<sequence length="331" mass="37938">MNSYGSNCIIASIFQICQIRFVDRLRRRKCRIRRFTHCLSCSGSRLVVGGWWLVVGAANSSHSTQQTYTGRPSQQDVGCPPLHRRHRFDYLISSAAGEFIILPAYSYRAARSFTRRTKAPQNKAKALHSYPVPCRAILSFGMDRLSVTRAEAKAGMRRRSSSIIQEVQPESEDDRLDQGALPNFNSSWVDAKGAWLIHPLLIILLRLLFNSLPTVSRELSWTLTNLSYMSITYLMFHWVKGIPFEFNAGAYDNLNMWEQMDNGEQYTPTKKWLTGVPVCLFLLSTHYTHYDLWMFVVNLMALLVVLVPKLPAAHRKRLNLNAILHPEEDDE</sequence>
<dbReference type="PANTHER" id="PTHR12665">
    <property type="entry name" value="ORMDL PROTEINS"/>
    <property type="match status" value="1"/>
</dbReference>
<dbReference type="Pfam" id="PF04061">
    <property type="entry name" value="ORMDL"/>
    <property type="match status" value="1"/>
</dbReference>
<reference evidence="6 7" key="1">
    <citation type="journal article" date="2011" name="J. Gen. Appl. Microbiol.">
        <title>Draft genome sequencing of the enigmatic yeast Saitoella complicata.</title>
        <authorList>
            <person name="Nishida H."/>
            <person name="Hamamoto M."/>
            <person name="Sugiyama J."/>
        </authorList>
    </citation>
    <scope>NUCLEOTIDE SEQUENCE [LARGE SCALE GENOMIC DNA]</scope>
    <source>
        <strain evidence="6 7">NRRL Y-17804</strain>
    </source>
</reference>
<accession>A0A0E9NK88</accession>
<evidence type="ECO:0000256" key="2">
    <source>
        <dbReference type="ARBA" id="ARBA00022692"/>
    </source>
</evidence>
<feature type="transmembrane region" description="Helical" evidence="5">
    <location>
        <begin position="292"/>
        <end position="310"/>
    </location>
</feature>
<proteinExistence type="predicted"/>
<dbReference type="InterPro" id="IPR007203">
    <property type="entry name" value="ORMDL"/>
</dbReference>
<keyword evidence="3 5" id="KW-1133">Transmembrane helix</keyword>
<comment type="caution">
    <text evidence="6">The sequence shown here is derived from an EMBL/GenBank/DDBJ whole genome shotgun (WGS) entry which is preliminary data.</text>
</comment>
<comment type="subcellular location">
    <subcellularLocation>
        <location evidence="1">Membrane</location>
        <topology evidence="1">Multi-pass membrane protein</topology>
    </subcellularLocation>
</comment>
<gene>
    <name evidence="6" type="ORF">G7K_3953-t1</name>
</gene>
<evidence type="ECO:0000313" key="6">
    <source>
        <dbReference type="EMBL" id="GAO49815.1"/>
    </source>
</evidence>
<dbReference type="EMBL" id="BACD03000026">
    <property type="protein sequence ID" value="GAO49815.1"/>
    <property type="molecule type" value="Genomic_DNA"/>
</dbReference>
<dbReference type="STRING" id="698492.A0A0E9NK88"/>
<protein>
    <submittedName>
        <fullName evidence="6">Uncharacterized protein</fullName>
    </submittedName>
</protein>
<name>A0A0E9NK88_SAICN</name>
<dbReference type="Proteomes" id="UP000033140">
    <property type="component" value="Unassembled WGS sequence"/>
</dbReference>
<evidence type="ECO:0000256" key="5">
    <source>
        <dbReference type="SAM" id="Phobius"/>
    </source>
</evidence>
<evidence type="ECO:0000313" key="7">
    <source>
        <dbReference type="Proteomes" id="UP000033140"/>
    </source>
</evidence>
<dbReference type="GO" id="GO:0005789">
    <property type="term" value="C:endoplasmic reticulum membrane"/>
    <property type="evidence" value="ECO:0007669"/>
    <property type="project" value="InterPro"/>
</dbReference>
<evidence type="ECO:0000256" key="4">
    <source>
        <dbReference type="ARBA" id="ARBA00023136"/>
    </source>
</evidence>
<dbReference type="AlphaFoldDB" id="A0A0E9NK88"/>
<evidence type="ECO:0000256" key="1">
    <source>
        <dbReference type="ARBA" id="ARBA00004141"/>
    </source>
</evidence>
<organism evidence="6 7">
    <name type="scientific">Saitoella complicata (strain BCRC 22490 / CBS 7301 / JCM 7358 / NBRC 10748 / NRRL Y-17804)</name>
    <dbReference type="NCBI Taxonomy" id="698492"/>
    <lineage>
        <taxon>Eukaryota</taxon>
        <taxon>Fungi</taxon>
        <taxon>Dikarya</taxon>
        <taxon>Ascomycota</taxon>
        <taxon>Taphrinomycotina</taxon>
        <taxon>Taphrinomycotina incertae sedis</taxon>
        <taxon>Saitoella</taxon>
    </lineage>
</organism>